<keyword evidence="3 7" id="KW-0479">Metal-binding</keyword>
<dbReference type="GO" id="GO:0005506">
    <property type="term" value="F:iron ion binding"/>
    <property type="evidence" value="ECO:0007669"/>
    <property type="project" value="InterPro"/>
</dbReference>
<protein>
    <submittedName>
        <fullName evidence="8">Cytochrome P450 hydroxylase</fullName>
    </submittedName>
</protein>
<comment type="similarity">
    <text evidence="1 7">Belongs to the cytochrome P450 family.</text>
</comment>
<dbReference type="GO" id="GO:0004497">
    <property type="term" value="F:monooxygenase activity"/>
    <property type="evidence" value="ECO:0007669"/>
    <property type="project" value="UniProtKB-KW"/>
</dbReference>
<keyword evidence="6 7" id="KW-0503">Monooxygenase</keyword>
<keyword evidence="4 7" id="KW-0560">Oxidoreductase</keyword>
<organism evidence="8 9">
    <name type="scientific">Gandjariella thermophila</name>
    <dbReference type="NCBI Taxonomy" id="1931992"/>
    <lineage>
        <taxon>Bacteria</taxon>
        <taxon>Bacillati</taxon>
        <taxon>Actinomycetota</taxon>
        <taxon>Actinomycetes</taxon>
        <taxon>Pseudonocardiales</taxon>
        <taxon>Pseudonocardiaceae</taxon>
        <taxon>Gandjariella</taxon>
    </lineage>
</organism>
<dbReference type="PANTHER" id="PTHR46696:SF1">
    <property type="entry name" value="CYTOCHROME P450 YJIB-RELATED"/>
    <property type="match status" value="1"/>
</dbReference>
<dbReference type="PRINTS" id="PR00359">
    <property type="entry name" value="BP450"/>
</dbReference>
<dbReference type="InterPro" id="IPR001128">
    <property type="entry name" value="Cyt_P450"/>
</dbReference>
<dbReference type="InterPro" id="IPR017972">
    <property type="entry name" value="Cyt_P450_CS"/>
</dbReference>
<dbReference type="AlphaFoldDB" id="A0A4D4JDU7"/>
<evidence type="ECO:0000256" key="5">
    <source>
        <dbReference type="ARBA" id="ARBA00023004"/>
    </source>
</evidence>
<dbReference type="InterPro" id="IPR036396">
    <property type="entry name" value="Cyt_P450_sf"/>
</dbReference>
<name>A0A4D4JDU7_9PSEU</name>
<dbReference type="SUPFAM" id="SSF48264">
    <property type="entry name" value="Cytochrome P450"/>
    <property type="match status" value="1"/>
</dbReference>
<dbReference type="RefSeq" id="WP_137815109.1">
    <property type="nucleotide sequence ID" value="NZ_BJFL01000020.1"/>
</dbReference>
<dbReference type="Pfam" id="PF00067">
    <property type="entry name" value="p450"/>
    <property type="match status" value="2"/>
</dbReference>
<gene>
    <name evidence="8" type="ORF">GTS_37100</name>
</gene>
<evidence type="ECO:0000256" key="1">
    <source>
        <dbReference type="ARBA" id="ARBA00010617"/>
    </source>
</evidence>
<dbReference type="FunFam" id="1.10.630.10:FF:000018">
    <property type="entry name" value="Cytochrome P450 monooxygenase"/>
    <property type="match status" value="1"/>
</dbReference>
<evidence type="ECO:0000256" key="4">
    <source>
        <dbReference type="ARBA" id="ARBA00023002"/>
    </source>
</evidence>
<dbReference type="GO" id="GO:0016705">
    <property type="term" value="F:oxidoreductase activity, acting on paired donors, with incorporation or reduction of molecular oxygen"/>
    <property type="evidence" value="ECO:0007669"/>
    <property type="project" value="InterPro"/>
</dbReference>
<dbReference type="PROSITE" id="PS00086">
    <property type="entry name" value="CYTOCHROME_P450"/>
    <property type="match status" value="1"/>
</dbReference>
<dbReference type="CDD" id="cd11029">
    <property type="entry name" value="CYP107-like"/>
    <property type="match status" value="1"/>
</dbReference>
<evidence type="ECO:0000256" key="7">
    <source>
        <dbReference type="RuleBase" id="RU000461"/>
    </source>
</evidence>
<evidence type="ECO:0000256" key="2">
    <source>
        <dbReference type="ARBA" id="ARBA00022617"/>
    </source>
</evidence>
<comment type="caution">
    <text evidence="8">The sequence shown here is derived from an EMBL/GenBank/DDBJ whole genome shotgun (WGS) entry which is preliminary data.</text>
</comment>
<dbReference type="EMBL" id="BJFL01000020">
    <property type="protein sequence ID" value="GDY32077.1"/>
    <property type="molecule type" value="Genomic_DNA"/>
</dbReference>
<evidence type="ECO:0000256" key="6">
    <source>
        <dbReference type="ARBA" id="ARBA00023033"/>
    </source>
</evidence>
<evidence type="ECO:0000313" key="8">
    <source>
        <dbReference type="EMBL" id="GDY32077.1"/>
    </source>
</evidence>
<dbReference type="OrthoDB" id="5500002at2"/>
<sequence length="399" mass="43201">MRDQPTVADPYPWYARLRTEAPVCRVRQEGGLEIYLVTRYEDARRALTDPRLSKNPEVGAETLAAAGEHTYRAVAVALAGNMLGTDPPEHTRLRRLLSAAFTQRRVEGLRPRVQAITDGLLDAVSGRREVDLMDALAFPLPITVICELLGVPAADRDDFRRWTTASLLPYGRPAQADGTRALNEYLAALIKAKRDRPSDDLISALITASADGRLSADEVLANAVLLLIAGHETTVNLIGNGVLALLREPHLWRELRRDPGLVPGAVEELLRYDGPVERATSRFAAEDVEIAGVTVPKGSVVIVALGSADRDPERFPDPDTVDLRRGENPHLAFGHGIHYCLGAPLARMEGQIAIGTLLRRFPDLALAAPAGALVWRESRLMRGLTALPVALGAPAPAPG</sequence>
<dbReference type="GO" id="GO:0020037">
    <property type="term" value="F:heme binding"/>
    <property type="evidence" value="ECO:0007669"/>
    <property type="project" value="InterPro"/>
</dbReference>
<keyword evidence="9" id="KW-1185">Reference proteome</keyword>
<dbReference type="InterPro" id="IPR002397">
    <property type="entry name" value="Cyt_P450_B"/>
</dbReference>
<dbReference type="Gene3D" id="1.10.630.10">
    <property type="entry name" value="Cytochrome P450"/>
    <property type="match status" value="1"/>
</dbReference>
<keyword evidence="2 7" id="KW-0349">Heme</keyword>
<evidence type="ECO:0000313" key="9">
    <source>
        <dbReference type="Proteomes" id="UP000298860"/>
    </source>
</evidence>
<proteinExistence type="inferred from homology"/>
<evidence type="ECO:0000256" key="3">
    <source>
        <dbReference type="ARBA" id="ARBA00022723"/>
    </source>
</evidence>
<accession>A0A4D4JDU7</accession>
<reference evidence="9" key="1">
    <citation type="submission" date="2019-04" db="EMBL/GenBank/DDBJ databases">
        <title>Draft genome sequence of Pseudonocardiaceae bacterium SL3-2-4.</title>
        <authorList>
            <person name="Ningsih F."/>
            <person name="Yokota A."/>
            <person name="Sakai Y."/>
            <person name="Nanatani K."/>
            <person name="Yabe S."/>
            <person name="Oetari A."/>
            <person name="Sjamsuridzal W."/>
        </authorList>
    </citation>
    <scope>NUCLEOTIDE SEQUENCE [LARGE SCALE GENOMIC DNA]</scope>
    <source>
        <strain evidence="9">SL3-2-4</strain>
    </source>
</reference>
<keyword evidence="5 7" id="KW-0408">Iron</keyword>
<dbReference type="PANTHER" id="PTHR46696">
    <property type="entry name" value="P450, PUTATIVE (EUROFUNG)-RELATED"/>
    <property type="match status" value="1"/>
</dbReference>
<dbReference type="Proteomes" id="UP000298860">
    <property type="component" value="Unassembled WGS sequence"/>
</dbReference>